<name>A0A1G9MIJ5_9PSED</name>
<dbReference type="Proteomes" id="UP000198706">
    <property type="component" value="Unassembled WGS sequence"/>
</dbReference>
<organism evidence="1 2">
    <name type="scientific">Pseudomonas indica</name>
    <dbReference type="NCBI Taxonomy" id="137658"/>
    <lineage>
        <taxon>Bacteria</taxon>
        <taxon>Pseudomonadati</taxon>
        <taxon>Pseudomonadota</taxon>
        <taxon>Gammaproteobacteria</taxon>
        <taxon>Pseudomonadales</taxon>
        <taxon>Pseudomonadaceae</taxon>
        <taxon>Pseudomonas</taxon>
    </lineage>
</organism>
<proteinExistence type="predicted"/>
<dbReference type="EMBL" id="FNFD01000029">
    <property type="protein sequence ID" value="SDL73475.1"/>
    <property type="molecule type" value="Genomic_DNA"/>
</dbReference>
<keyword evidence="2" id="KW-1185">Reference proteome</keyword>
<accession>A0A1G9MIJ5</accession>
<evidence type="ECO:0000313" key="2">
    <source>
        <dbReference type="Proteomes" id="UP000198706"/>
    </source>
</evidence>
<evidence type="ECO:0008006" key="3">
    <source>
        <dbReference type="Google" id="ProtNLM"/>
    </source>
</evidence>
<reference evidence="1 2" key="1">
    <citation type="submission" date="2016-10" db="EMBL/GenBank/DDBJ databases">
        <authorList>
            <person name="de Groot N.N."/>
        </authorList>
    </citation>
    <scope>NUCLEOTIDE SEQUENCE [LARGE SCALE GENOMIC DNA]</scope>
    <source>
        <strain evidence="1 2">JCM 21544</strain>
    </source>
</reference>
<evidence type="ECO:0000313" key="1">
    <source>
        <dbReference type="EMBL" id="SDL73475.1"/>
    </source>
</evidence>
<sequence>MWVRDVDTPLLTEDELAFIQTLQGKSSGPKGLPGPSLLLDGSAQAEALIARLAKQGQLTLEADFHSQHLTFPLRLVQDEFQTPHLEIDAPEIFEQGPTLRPWRLRLPEPIALVDEHGAETALWVHELSPNGALIEVRDQKDTPELFALWLPLPEQDPIALLGARVRKTERQLVAYRLTMGHPGHGDRLRQYIFQQHRLLHPLLHK</sequence>
<dbReference type="STRING" id="137658.SAMN05216186_12917"/>
<protein>
    <recommendedName>
        <fullName evidence="3">PilZ domain-containing protein</fullName>
    </recommendedName>
</protein>
<dbReference type="AlphaFoldDB" id="A0A1G9MIJ5"/>
<gene>
    <name evidence="1" type="ORF">SAMN05216186_12917</name>
</gene>